<dbReference type="Pfam" id="PF18758">
    <property type="entry name" value="KDZ"/>
    <property type="match status" value="1"/>
</dbReference>
<keyword evidence="4" id="KW-1185">Reference proteome</keyword>
<comment type="caution">
    <text evidence="3">The sequence shown here is derived from an EMBL/GenBank/DDBJ whole genome shotgun (WGS) entry which is preliminary data.</text>
</comment>
<evidence type="ECO:0000313" key="3">
    <source>
        <dbReference type="EMBL" id="CAF1297868.1"/>
    </source>
</evidence>
<dbReference type="AlphaFoldDB" id="A0A815DKY9"/>
<dbReference type="EMBL" id="CAJNOL010001146">
    <property type="protein sequence ID" value="CAF1297868.1"/>
    <property type="molecule type" value="Genomic_DNA"/>
</dbReference>
<evidence type="ECO:0000256" key="1">
    <source>
        <dbReference type="SAM" id="Phobius"/>
    </source>
</evidence>
<evidence type="ECO:0000313" key="2">
    <source>
        <dbReference type="EMBL" id="CAF1097867.1"/>
    </source>
</evidence>
<proteinExistence type="predicted"/>
<name>A0A815DKY9_9BILA</name>
<feature type="transmembrane region" description="Helical" evidence="1">
    <location>
        <begin position="242"/>
        <end position="265"/>
    </location>
</feature>
<keyword evidence="1" id="KW-0472">Membrane</keyword>
<dbReference type="Proteomes" id="UP000663854">
    <property type="component" value="Unassembled WGS sequence"/>
</dbReference>
<accession>A0A815DKY9</accession>
<protein>
    <submittedName>
        <fullName evidence="3">Uncharacterized protein</fullName>
    </submittedName>
</protein>
<keyword evidence="1" id="KW-1133">Transmembrane helix</keyword>
<dbReference type="EMBL" id="CAJNOH010000658">
    <property type="protein sequence ID" value="CAF1097867.1"/>
    <property type="molecule type" value="Genomic_DNA"/>
</dbReference>
<gene>
    <name evidence="3" type="ORF">JXQ802_LOCUS29337</name>
    <name evidence="2" type="ORF">PYM288_LOCUS19514</name>
</gene>
<organism evidence="3 4">
    <name type="scientific">Rotaria sordida</name>
    <dbReference type="NCBI Taxonomy" id="392033"/>
    <lineage>
        <taxon>Eukaryota</taxon>
        <taxon>Metazoa</taxon>
        <taxon>Spiralia</taxon>
        <taxon>Gnathifera</taxon>
        <taxon>Rotifera</taxon>
        <taxon>Eurotatoria</taxon>
        <taxon>Bdelloidea</taxon>
        <taxon>Philodinida</taxon>
        <taxon>Philodinidae</taxon>
        <taxon>Rotaria</taxon>
    </lineage>
</organism>
<reference evidence="3" key="1">
    <citation type="submission" date="2021-02" db="EMBL/GenBank/DDBJ databases">
        <authorList>
            <person name="Nowell W R."/>
        </authorList>
    </citation>
    <scope>NUCLEOTIDE SEQUENCE</scope>
</reference>
<dbReference type="InterPro" id="IPR040521">
    <property type="entry name" value="KDZ"/>
</dbReference>
<evidence type="ECO:0000313" key="4">
    <source>
        <dbReference type="Proteomes" id="UP000663870"/>
    </source>
</evidence>
<dbReference type="Proteomes" id="UP000663870">
    <property type="component" value="Unassembled WGS sequence"/>
</dbReference>
<keyword evidence="1" id="KW-0812">Transmembrane</keyword>
<sequence>MSNRYAPFDILNNQQLNNLLELCQNSLSLPHLGLIQEVSAALVPYTSGKFELMSDMFNKQFNIKIDANKLQLISSLFGSNILPSFSTGFNAKDLILEFSLLNKLPSFTPYQFIPFIDICPTCSKKLDRNLSKEHLVTLYLHNHHIVPAVVFTLTCTHSRTNKNNHDKTIITPNFIQHNNERVFTCESFRTSNFLYFGGKSVFDRNILIQYMSDLIANSSTLEGFVSSYNIQRRQKNIGDSKLGFLLFTRTVLSFALIHFVFFMGLSEIALPKLCRQEEMDPYFESIESHVHHLWSNFWLQHKSVKPCGIHCSRALIVDGNYKIRRPICVYNLNVIQTPEFESISVGCRNSPQYQDVYCEEHKGMTDDTEINLAEPLTPNESWYEKPTQLRNGKMVFYDALSCKTLKSKPGNYTSNTFRTLGIVLWILNCNIIVSSIELLRSESIKEIISGLCQLIRFSQTGVDQDDAAICHVPRNIVYDDGCHLIKTIIDHFDGILRRNAATTFLYKKCTFTIDRLHYQNHRDPWCKKYLNPDSNPDLDGINTEACEQTFSWLNKFSKSFSRMCSERCQLALHLMLHHWNCNHIGLNPYDKDIGLPLLPVNYLISTMPKRVRTQTCTVKQHSTKILRSNSKKNTQPEQETNIITSCTLRDQNKKQASTEKRTSLMVHNKFLEFELTTMIDEPNQMAVQGENKENMNDGEIEQQAMVKMQNHEDKHNAKDEDDELQEYAEEFDEEESNISNLIFPSQTDIEVMNFEFEKPCHQSVTTSNNFTDNSIPINDERALNNNYFQQLSSEELLLWEHFDNIISIDEFEKALPDENDQANTHIDRRSTRSFKGVIFH</sequence>